<reference evidence="1 2" key="1">
    <citation type="submission" date="2015-12" db="EMBL/GenBank/DDBJ databases">
        <title>Draft genome sequence of Mesorhizobium sp. UFLA 01-765, a multitolerant efficient symbiont and plant-growth promoting strain isolated from Zn-mining soil using Leucaena leucocephala as a trap plant.</title>
        <authorList>
            <person name="Rangel W.M."/>
            <person name="Thijs S."/>
            <person name="Longatti S.M."/>
            <person name="Moreira F.M."/>
            <person name="Weyens N."/>
            <person name="Vangronsveld J."/>
            <person name="Van Hamme J.D."/>
            <person name="Bottos E.M."/>
            <person name="Rineau F."/>
        </authorList>
    </citation>
    <scope>NUCLEOTIDE SEQUENCE [LARGE SCALE GENOMIC DNA]</scope>
    <source>
        <strain evidence="1 2">UFLA 01-765</strain>
    </source>
</reference>
<protein>
    <recommendedName>
        <fullName evidence="3">ISKra4 family transposase</fullName>
    </recommendedName>
</protein>
<comment type="caution">
    <text evidence="1">The sequence shown here is derived from an EMBL/GenBank/DDBJ whole genome shotgun (WGS) entry which is preliminary data.</text>
</comment>
<sequence length="201" mass="23350">MNQEVTFMSDGACNLRDLQRYMRPNAEHVLDYFHISMRITVLQQMARGLPAQLGAAVPAVIAVLESVRRHIWHGNVDRALALVEDFGDGFDLIRDPPPEVRKLRRYLEEFSRYVDNNTDLIPNYAERHRYGEVVSTAFVESTVNQVVAKRFAKKQQMQWTPRGVHLLIQLRTRVLDGTLDTDFKRWREQRHLPKNALKLAA</sequence>
<accession>A0A117N220</accession>
<dbReference type="EMBL" id="LPWA01000146">
    <property type="protein sequence ID" value="KUM24018.1"/>
    <property type="molecule type" value="Genomic_DNA"/>
</dbReference>
<dbReference type="OrthoDB" id="8089897at2"/>
<gene>
    <name evidence="1" type="ORF">AU467_31710</name>
</gene>
<evidence type="ECO:0000313" key="2">
    <source>
        <dbReference type="Proteomes" id="UP000053176"/>
    </source>
</evidence>
<evidence type="ECO:0000313" key="1">
    <source>
        <dbReference type="EMBL" id="KUM24018.1"/>
    </source>
</evidence>
<dbReference type="Proteomes" id="UP000053176">
    <property type="component" value="Unassembled WGS sequence"/>
</dbReference>
<name>A0A117N220_RHILI</name>
<dbReference type="AlphaFoldDB" id="A0A117N220"/>
<evidence type="ECO:0008006" key="3">
    <source>
        <dbReference type="Google" id="ProtNLM"/>
    </source>
</evidence>
<proteinExistence type="predicted"/>
<organism evidence="1 2">
    <name type="scientific">Rhizobium loti</name>
    <name type="common">Mesorhizobium loti</name>
    <dbReference type="NCBI Taxonomy" id="381"/>
    <lineage>
        <taxon>Bacteria</taxon>
        <taxon>Pseudomonadati</taxon>
        <taxon>Pseudomonadota</taxon>
        <taxon>Alphaproteobacteria</taxon>
        <taxon>Hyphomicrobiales</taxon>
        <taxon>Phyllobacteriaceae</taxon>
        <taxon>Mesorhizobium</taxon>
    </lineage>
</organism>